<feature type="compositionally biased region" description="Basic and acidic residues" evidence="1">
    <location>
        <begin position="805"/>
        <end position="838"/>
    </location>
</feature>
<feature type="region of interest" description="Disordered" evidence="1">
    <location>
        <begin position="35"/>
        <end position="119"/>
    </location>
</feature>
<feature type="signal peptide" evidence="2">
    <location>
        <begin position="1"/>
        <end position="18"/>
    </location>
</feature>
<evidence type="ECO:0000256" key="1">
    <source>
        <dbReference type="SAM" id="MobiDB-lite"/>
    </source>
</evidence>
<reference evidence="4" key="1">
    <citation type="submission" date="2010-08" db="EMBL/GenBank/DDBJ databases">
        <authorList>
            <consortium name="Caenorhabditis japonica Sequencing Consortium"/>
            <person name="Wilson R.K."/>
        </authorList>
    </citation>
    <scope>NUCLEOTIDE SEQUENCE [LARGE SCALE GENOMIC DNA]</scope>
    <source>
        <strain evidence="4">DF5081</strain>
    </source>
</reference>
<feature type="region of interest" description="Disordered" evidence="1">
    <location>
        <begin position="805"/>
        <end position="840"/>
    </location>
</feature>
<keyword evidence="2" id="KW-0732">Signal</keyword>
<reference evidence="3" key="2">
    <citation type="submission" date="2022-06" db="UniProtKB">
        <authorList>
            <consortium name="EnsemblMetazoa"/>
        </authorList>
    </citation>
    <scope>IDENTIFICATION</scope>
    <source>
        <strain evidence="3">DF5081</strain>
    </source>
</reference>
<dbReference type="SUPFAM" id="SSF48371">
    <property type="entry name" value="ARM repeat"/>
    <property type="match status" value="1"/>
</dbReference>
<dbReference type="Proteomes" id="UP000005237">
    <property type="component" value="Unassembled WGS sequence"/>
</dbReference>
<accession>A0A8R1HFZ0</accession>
<keyword evidence="4" id="KW-1185">Reference proteome</keyword>
<evidence type="ECO:0000313" key="4">
    <source>
        <dbReference type="Proteomes" id="UP000005237"/>
    </source>
</evidence>
<feature type="compositionally biased region" description="Polar residues" evidence="1">
    <location>
        <begin position="84"/>
        <end position="93"/>
    </location>
</feature>
<dbReference type="AlphaFoldDB" id="A0A8R1HFZ0"/>
<protein>
    <submittedName>
        <fullName evidence="3">Uncharacterized protein</fullName>
    </submittedName>
</protein>
<evidence type="ECO:0000313" key="3">
    <source>
        <dbReference type="EnsemblMetazoa" id="CJA00228.1"/>
    </source>
</evidence>
<organism evidence="3 4">
    <name type="scientific">Caenorhabditis japonica</name>
    <dbReference type="NCBI Taxonomy" id="281687"/>
    <lineage>
        <taxon>Eukaryota</taxon>
        <taxon>Metazoa</taxon>
        <taxon>Ecdysozoa</taxon>
        <taxon>Nematoda</taxon>
        <taxon>Chromadorea</taxon>
        <taxon>Rhabditida</taxon>
        <taxon>Rhabditina</taxon>
        <taxon>Rhabditomorpha</taxon>
        <taxon>Rhabditoidea</taxon>
        <taxon>Rhabditidae</taxon>
        <taxon>Peloderinae</taxon>
        <taxon>Caenorhabditis</taxon>
    </lineage>
</organism>
<sequence>MHFFAILVAESASAVACAEDQANINNVFNTLHVTPDKTTEPVDRPVPVEDSEEEHRKVVVKEDANVEQAESENEGNQEDGASCKATSVASGSKTAVEKTTERPSDKKAVDTESELELGRDAPVSTSLMLERKDSEVTYDRHIFNVAFGNKFTGFLNFIDPEFRFAADVGPAETFDSEGVKAILEKMQEKGIHCSWPFETSISSSFDLTPNMLKDLYQEILEQLKFCLMLACAERGYDFTGLKRNAKLISRVWGKNIFPIEEAKTIVAIVNEMKDKMTSIGSENDEARFWSEMRNYSEVLIPALETFDSKTLSENNIVDCMATLNGRKELGFDVTEEEVDQMLETMDENEFCEFVATALNYPDVFTTPKQIKLIFPHLEKMSKLMDIRVKQAGIKIICHIFTVLSPEQSMKLIEEMKDERKWPMKVFGIDSEHFEPMRGGEPKRSNYFNIFCSSLQKEESDFISVKEFSAALACFYLVFPAFEVNTIIYKILCLRHEGEKFKALSLDRQLLINALLSLPFQLRERLEIGDEFSKGEVIDNGDSIYFQVKSSLRNAQKSEQEFTNNLDCFMQFESGSQPLVSIERILRMLMKCVEDREHMSKAAKGISLLRRTHYRYCNLPKELFQDLLVLALSKYTVPEEKCNGAKYEFIDSIIEIVQDFKENGHIQIDELSVKEKWTNLSHHWFSILYLSSKYPILKTVMPDVRYPWESNDVWNEDNKGKKEENPKKYAILAKVSTAWPECSSIDVVTNVVSDHVPRYINRFDLYQEMRCYFSELTAISDYCKNKLLSQYDEKIKFLKKPSEPLKGVEKKKKTEDEQHRDGYETDKKARESNENKENELLEEDDSWFQTKYSQEEWVLIPKRIKDAIRVRRRRVLRENTKSYSSSESNSLRRRSNLTEVDFWVWDDTRSINAFSPSSVIFPET</sequence>
<feature type="compositionally biased region" description="Basic and acidic residues" evidence="1">
    <location>
        <begin position="35"/>
        <end position="64"/>
    </location>
</feature>
<dbReference type="InterPro" id="IPR016024">
    <property type="entry name" value="ARM-type_fold"/>
</dbReference>
<proteinExistence type="predicted"/>
<feature type="chain" id="PRO_5035737064" evidence="2">
    <location>
        <begin position="19"/>
        <end position="923"/>
    </location>
</feature>
<evidence type="ECO:0000256" key="2">
    <source>
        <dbReference type="SAM" id="SignalP"/>
    </source>
</evidence>
<feature type="compositionally biased region" description="Basic and acidic residues" evidence="1">
    <location>
        <begin position="95"/>
        <end position="110"/>
    </location>
</feature>
<name>A0A8R1HFZ0_CAEJA</name>
<dbReference type="EnsemblMetazoa" id="CJA00228.1">
    <property type="protein sequence ID" value="CJA00228.1"/>
    <property type="gene ID" value="WBGene00119432"/>
</dbReference>